<gene>
    <name evidence="1" type="ORF">M9H77_33198</name>
</gene>
<organism evidence="1 2">
    <name type="scientific">Catharanthus roseus</name>
    <name type="common">Madagascar periwinkle</name>
    <name type="synonym">Vinca rosea</name>
    <dbReference type="NCBI Taxonomy" id="4058"/>
    <lineage>
        <taxon>Eukaryota</taxon>
        <taxon>Viridiplantae</taxon>
        <taxon>Streptophyta</taxon>
        <taxon>Embryophyta</taxon>
        <taxon>Tracheophyta</taxon>
        <taxon>Spermatophyta</taxon>
        <taxon>Magnoliopsida</taxon>
        <taxon>eudicotyledons</taxon>
        <taxon>Gunneridae</taxon>
        <taxon>Pentapetalae</taxon>
        <taxon>asterids</taxon>
        <taxon>lamiids</taxon>
        <taxon>Gentianales</taxon>
        <taxon>Apocynaceae</taxon>
        <taxon>Rauvolfioideae</taxon>
        <taxon>Vinceae</taxon>
        <taxon>Catharanthinae</taxon>
        <taxon>Catharanthus</taxon>
    </lineage>
</organism>
<dbReference type="EMBL" id="CM044708">
    <property type="protein sequence ID" value="KAI5647193.1"/>
    <property type="molecule type" value="Genomic_DNA"/>
</dbReference>
<evidence type="ECO:0000313" key="1">
    <source>
        <dbReference type="EMBL" id="KAI5647193.1"/>
    </source>
</evidence>
<protein>
    <submittedName>
        <fullName evidence="1">Uncharacterized protein</fullName>
    </submittedName>
</protein>
<accession>A0ACB9ZI89</accession>
<evidence type="ECO:0000313" key="2">
    <source>
        <dbReference type="Proteomes" id="UP001060085"/>
    </source>
</evidence>
<name>A0ACB9ZI89_CATRO</name>
<proteinExistence type="predicted"/>
<sequence>MKENRDGTKSDRFKKSPSADSYPLVLDIDDFKGDFSFDALFGNLVNELLPSFQEEETESSEGHVNIAGSDFLLNGNLRIPSDAGRSAPGVSTPLFPEVDALLSLFKNSSSQLIDLRKQIDGKLYNLKKEVAVQDSKHRKTLGELEKGVDGLFDSFARLDSRISSVGQTAAKIGDHLQSADAQRETASQTIELIKYLMEFNSSPGDLMELSPLFSDDSRVAEAASIAQKLRSFAEEDIGRQGMTVSSVVGNATASRGLEVAVANLQEYCNELENRLLSRFDAASQRRELSTMAECAKILSQFNRGTSAMQHYVGLRPMFDVEVMNEDARVVLGDQDSQPSPSNVARGLSSLYREITDTVRKEAATITAVFPSPNDVMSILVQRVLEDRVPKLLEKLLLRPSLVNPPPMEEGGLIFYLRLLAVAYEKTQELARDLRGVGCGDLDVEGLTESLFLPHKDIYIEYEQASLRQLYKSKMDELRAENQQSTESSGTIGRSKGASIASSHLQISVTVVTEFVRWNEEAISRCTLVSSQPATLAANVRAVFTCLLDQVSQYITEGLERARDSLTEAAALRERFVLGTNLSRRVAAAAASAAEAAAAAGESSFRSFMVAVQRCGSSVAIVQQYFANSISRLLLPVDGAHAASCEEMATAMSIAEGTAHKGLNQCIETVMAEVERLLSAEQKATDYRSPDDGMAPDHRPTNACTRVVAYLSRVLESAFTALEGLNKQSFLTELGTRLHKGLLNHWQKFTFNPSGGLRLKRDITEYGEFVRSFNAPSVDEKFEVLGIMANVFIVAPESLSTLFEGTPSIRKDAQRFIQLREDYKSAKLATRLSSLWPSLS</sequence>
<keyword evidence="2" id="KW-1185">Reference proteome</keyword>
<reference evidence="2" key="1">
    <citation type="journal article" date="2023" name="Nat. Plants">
        <title>Single-cell RNA sequencing provides a high-resolution roadmap for understanding the multicellular compartmentation of specialized metabolism.</title>
        <authorList>
            <person name="Sun S."/>
            <person name="Shen X."/>
            <person name="Li Y."/>
            <person name="Li Y."/>
            <person name="Wang S."/>
            <person name="Li R."/>
            <person name="Zhang H."/>
            <person name="Shen G."/>
            <person name="Guo B."/>
            <person name="Wei J."/>
            <person name="Xu J."/>
            <person name="St-Pierre B."/>
            <person name="Chen S."/>
            <person name="Sun C."/>
        </authorList>
    </citation>
    <scope>NUCLEOTIDE SEQUENCE [LARGE SCALE GENOMIC DNA]</scope>
</reference>
<dbReference type="Proteomes" id="UP001060085">
    <property type="component" value="Linkage Group LG08"/>
</dbReference>
<comment type="caution">
    <text evidence="1">The sequence shown here is derived from an EMBL/GenBank/DDBJ whole genome shotgun (WGS) entry which is preliminary data.</text>
</comment>